<dbReference type="EMBL" id="JTDY01002113">
    <property type="protein sequence ID" value="KOB72080.1"/>
    <property type="molecule type" value="Genomic_DNA"/>
</dbReference>
<keyword evidence="2" id="KW-0808">Transferase</keyword>
<keyword evidence="3" id="KW-1185">Reference proteome</keyword>
<dbReference type="Proteomes" id="UP000037510">
    <property type="component" value="Unassembled WGS sequence"/>
</dbReference>
<feature type="region of interest" description="Disordered" evidence="1">
    <location>
        <begin position="42"/>
        <end position="64"/>
    </location>
</feature>
<feature type="non-terminal residue" evidence="2">
    <location>
        <position position="1"/>
    </location>
</feature>
<dbReference type="GO" id="GO:0003964">
    <property type="term" value="F:RNA-directed DNA polymerase activity"/>
    <property type="evidence" value="ECO:0007669"/>
    <property type="project" value="UniProtKB-KW"/>
</dbReference>
<evidence type="ECO:0000313" key="3">
    <source>
        <dbReference type="Proteomes" id="UP000037510"/>
    </source>
</evidence>
<keyword evidence="2" id="KW-0540">Nuclease</keyword>
<dbReference type="GO" id="GO:0004519">
    <property type="term" value="F:endonuclease activity"/>
    <property type="evidence" value="ECO:0007669"/>
    <property type="project" value="UniProtKB-KW"/>
</dbReference>
<protein>
    <submittedName>
        <fullName evidence="2">Endonuclease-reverse transcriptase</fullName>
    </submittedName>
</protein>
<keyword evidence="2" id="KW-0695">RNA-directed DNA polymerase</keyword>
<evidence type="ECO:0000313" key="2">
    <source>
        <dbReference type="EMBL" id="KOB72080.1"/>
    </source>
</evidence>
<feature type="non-terminal residue" evidence="2">
    <location>
        <position position="196"/>
    </location>
</feature>
<accession>A0A0L7L9K7</accession>
<keyword evidence="2" id="KW-0548">Nucleotidyltransferase</keyword>
<organism evidence="2 3">
    <name type="scientific">Operophtera brumata</name>
    <name type="common">Winter moth</name>
    <name type="synonym">Phalaena brumata</name>
    <dbReference type="NCBI Taxonomy" id="104452"/>
    <lineage>
        <taxon>Eukaryota</taxon>
        <taxon>Metazoa</taxon>
        <taxon>Ecdysozoa</taxon>
        <taxon>Arthropoda</taxon>
        <taxon>Hexapoda</taxon>
        <taxon>Insecta</taxon>
        <taxon>Pterygota</taxon>
        <taxon>Neoptera</taxon>
        <taxon>Endopterygota</taxon>
        <taxon>Lepidoptera</taxon>
        <taxon>Glossata</taxon>
        <taxon>Ditrysia</taxon>
        <taxon>Geometroidea</taxon>
        <taxon>Geometridae</taxon>
        <taxon>Larentiinae</taxon>
        <taxon>Operophtera</taxon>
    </lineage>
</organism>
<gene>
    <name evidence="2" type="ORF">OBRU01_12745</name>
</gene>
<reference evidence="2 3" key="1">
    <citation type="journal article" date="2015" name="Genome Biol. Evol.">
        <title>The genome of winter moth (Operophtera brumata) provides a genomic perspective on sexual dimorphism and phenology.</title>
        <authorList>
            <person name="Derks M.F."/>
            <person name="Smit S."/>
            <person name="Salis L."/>
            <person name="Schijlen E."/>
            <person name="Bossers A."/>
            <person name="Mateman C."/>
            <person name="Pijl A.S."/>
            <person name="de Ridder D."/>
            <person name="Groenen M.A."/>
            <person name="Visser M.E."/>
            <person name="Megens H.J."/>
        </authorList>
    </citation>
    <scope>NUCLEOTIDE SEQUENCE [LARGE SCALE GENOMIC DNA]</scope>
    <source>
        <strain evidence="2">WM2013NL</strain>
        <tissue evidence="2">Head and thorax</tissue>
    </source>
</reference>
<comment type="caution">
    <text evidence="2">The sequence shown here is derived from an EMBL/GenBank/DDBJ whole genome shotgun (WGS) entry which is preliminary data.</text>
</comment>
<keyword evidence="2" id="KW-0378">Hydrolase</keyword>
<sequence>MQIKCDLIDIESVRRLGRRNETKSTRHINQIQVKILNSQNKLKNQPCNQSRKTKSKLANSSQNEIKPQQQLLPLQQIPTTKWLETVAATSPLPPIRPVTAGAKDHNPPEKLASYYICTYNARSLVSTERLIEFKQEISNIKFDTIVLSVYPLITVSLGTMHLCLNAVYIATVCSYSVYDSEQYILIVIVMRLKIPE</sequence>
<dbReference type="AlphaFoldDB" id="A0A0L7L9K7"/>
<keyword evidence="2" id="KW-0255">Endonuclease</keyword>
<proteinExistence type="predicted"/>
<name>A0A0L7L9K7_OPEBR</name>
<evidence type="ECO:0000256" key="1">
    <source>
        <dbReference type="SAM" id="MobiDB-lite"/>
    </source>
</evidence>